<dbReference type="InterPro" id="IPR018376">
    <property type="entry name" value="Enoyl-CoA_hyd/isom_CS"/>
</dbReference>
<evidence type="ECO:0000313" key="2">
    <source>
        <dbReference type="EMBL" id="KXU82928.1"/>
    </source>
</evidence>
<dbReference type="SUPFAM" id="SSF52096">
    <property type="entry name" value="ClpP/crotonase"/>
    <property type="match status" value="1"/>
</dbReference>
<evidence type="ECO:0008006" key="4">
    <source>
        <dbReference type="Google" id="ProtNLM"/>
    </source>
</evidence>
<dbReference type="RefSeq" id="WP_062134367.1">
    <property type="nucleotide sequence ID" value="NZ_LRBG01000038.1"/>
</dbReference>
<comment type="similarity">
    <text evidence="1">Belongs to the enoyl-CoA hydratase/isomerase family.</text>
</comment>
<protein>
    <recommendedName>
        <fullName evidence="4">Enoyl-CoA hydratase</fullName>
    </recommendedName>
</protein>
<dbReference type="STRING" id="1399968.CI15_27790"/>
<dbReference type="InterPro" id="IPR029045">
    <property type="entry name" value="ClpP/crotonase-like_dom_sf"/>
</dbReference>
<dbReference type="CDD" id="cd06558">
    <property type="entry name" value="crotonase-like"/>
    <property type="match status" value="1"/>
</dbReference>
<comment type="caution">
    <text evidence="2">The sequence shown here is derived from an EMBL/GenBank/DDBJ whole genome shotgun (WGS) entry which is preliminary data.</text>
</comment>
<evidence type="ECO:0000313" key="3">
    <source>
        <dbReference type="Proteomes" id="UP000075613"/>
    </source>
</evidence>
<keyword evidence="3" id="KW-1185">Reference proteome</keyword>
<dbReference type="EMBL" id="LRBG01000038">
    <property type="protein sequence ID" value="KXU82928.1"/>
    <property type="molecule type" value="Genomic_DNA"/>
</dbReference>
<dbReference type="Gene3D" id="3.90.226.10">
    <property type="entry name" value="2-enoyl-CoA Hydratase, Chain A, domain 1"/>
    <property type="match status" value="1"/>
</dbReference>
<organism evidence="2 3">
    <name type="scientific">Paraburkholderia monticola</name>
    <dbReference type="NCBI Taxonomy" id="1399968"/>
    <lineage>
        <taxon>Bacteria</taxon>
        <taxon>Pseudomonadati</taxon>
        <taxon>Pseudomonadota</taxon>
        <taxon>Betaproteobacteria</taxon>
        <taxon>Burkholderiales</taxon>
        <taxon>Burkholderiaceae</taxon>
        <taxon>Paraburkholderia</taxon>
    </lineage>
</organism>
<accession>A0A149PD34</accession>
<evidence type="ECO:0000256" key="1">
    <source>
        <dbReference type="RuleBase" id="RU003707"/>
    </source>
</evidence>
<proteinExistence type="inferred from homology"/>
<dbReference type="PANTHER" id="PTHR43459:SF1">
    <property type="entry name" value="EG:BACN32G11.4 PROTEIN"/>
    <property type="match status" value="1"/>
</dbReference>
<dbReference type="Pfam" id="PF00378">
    <property type="entry name" value="ECH_1"/>
    <property type="match status" value="1"/>
</dbReference>
<dbReference type="Proteomes" id="UP000075613">
    <property type="component" value="Unassembled WGS sequence"/>
</dbReference>
<dbReference type="PROSITE" id="PS00166">
    <property type="entry name" value="ENOYL_COA_HYDRATASE"/>
    <property type="match status" value="1"/>
</dbReference>
<dbReference type="AlphaFoldDB" id="A0A149PD34"/>
<dbReference type="PANTHER" id="PTHR43459">
    <property type="entry name" value="ENOYL-COA HYDRATASE"/>
    <property type="match status" value="1"/>
</dbReference>
<gene>
    <name evidence="2" type="ORF">CI15_27790</name>
</gene>
<reference evidence="2 3" key="1">
    <citation type="journal article" date="2015" name="Int. J. Syst. Evol. Microbiol.">
        <title>Burkholderia monticola sp. nov., isolated from mountain soil.</title>
        <authorList>
            <person name="Baek I."/>
            <person name="Seo B."/>
            <person name="Lee I."/>
            <person name="Yi H."/>
            <person name="Chun J."/>
        </authorList>
    </citation>
    <scope>NUCLEOTIDE SEQUENCE [LARGE SCALE GENOMIC DNA]</scope>
    <source>
        <strain evidence="2 3">JC2948</strain>
    </source>
</reference>
<sequence>MVEISWDERVAVLVMKGASPWNVIDRAMLEQLGAAFREVVAQDARAIVLTGAGRVFSAGGDVHLFHALAQQGEDVLSSTIGALMEELGNPITRFIAESPVPVISAVNGPCAGGALGYALAADIVLCARSAYFLVPQVTQLGVVPDFGINWVIARALGRPRALGMALLGDRISGEQAESWGLAWRCLDDTELMPQALAIAKKLAMLPTEAVIGCRRLVDGAGQVSMNQMLAAEREAQRDLVRSTFFRDACARFATK</sequence>
<dbReference type="GO" id="GO:0003824">
    <property type="term" value="F:catalytic activity"/>
    <property type="evidence" value="ECO:0007669"/>
    <property type="project" value="InterPro"/>
</dbReference>
<dbReference type="InterPro" id="IPR001753">
    <property type="entry name" value="Enoyl-CoA_hydra/iso"/>
</dbReference>
<name>A0A149PD34_9BURK</name>
<dbReference type="OrthoDB" id="5291143at2"/>